<evidence type="ECO:0000256" key="3">
    <source>
        <dbReference type="ARBA" id="ARBA00016672"/>
    </source>
</evidence>
<organism evidence="9 10">
    <name type="scientific">Stylosanthes scabra</name>
    <dbReference type="NCBI Taxonomy" id="79078"/>
    <lineage>
        <taxon>Eukaryota</taxon>
        <taxon>Viridiplantae</taxon>
        <taxon>Streptophyta</taxon>
        <taxon>Embryophyta</taxon>
        <taxon>Tracheophyta</taxon>
        <taxon>Spermatophyta</taxon>
        <taxon>Magnoliopsida</taxon>
        <taxon>eudicotyledons</taxon>
        <taxon>Gunneridae</taxon>
        <taxon>Pentapetalae</taxon>
        <taxon>rosids</taxon>
        <taxon>fabids</taxon>
        <taxon>Fabales</taxon>
        <taxon>Fabaceae</taxon>
        <taxon>Papilionoideae</taxon>
        <taxon>50 kb inversion clade</taxon>
        <taxon>dalbergioids sensu lato</taxon>
        <taxon>Dalbergieae</taxon>
        <taxon>Pterocarpus clade</taxon>
        <taxon>Stylosanthes</taxon>
    </lineage>
</organism>
<evidence type="ECO:0000259" key="8">
    <source>
        <dbReference type="SMART" id="SM00657"/>
    </source>
</evidence>
<dbReference type="EMBL" id="JASCZI010030339">
    <property type="protein sequence ID" value="MED6121516.1"/>
    <property type="molecule type" value="Genomic_DNA"/>
</dbReference>
<gene>
    <name evidence="9" type="ORF">PIB30_030944</name>
</gene>
<protein>
    <recommendedName>
        <fullName evidence="3">DNA-directed RNA polymerase III subunit RPC9</fullName>
    </recommendedName>
</protein>
<sequence length="150" mass="16779">MKILEANNGALTNFEVLDFLRAKGASRDPTRVLAKVAQSEYKVYDYLVDTAACDQTRESINEFLKSVKSYDLAKAEILNLINMRPANIVEIFPIIESCDTRFSDEELTEIVEIVKKTFPPPPEESKPEDANSAEETKSSGEEGGEPMERS</sequence>
<dbReference type="InterPro" id="IPR006590">
    <property type="entry name" value="RNA_pol_Rpb4/RPC9_core"/>
</dbReference>
<feature type="compositionally biased region" description="Basic and acidic residues" evidence="7">
    <location>
        <begin position="123"/>
        <end position="150"/>
    </location>
</feature>
<evidence type="ECO:0000256" key="7">
    <source>
        <dbReference type="SAM" id="MobiDB-lite"/>
    </source>
</evidence>
<dbReference type="SMART" id="SM00657">
    <property type="entry name" value="RPOL4c"/>
    <property type="match status" value="1"/>
</dbReference>
<dbReference type="InterPro" id="IPR010997">
    <property type="entry name" value="HRDC-like_sf"/>
</dbReference>
<dbReference type="Proteomes" id="UP001341840">
    <property type="component" value="Unassembled WGS sequence"/>
</dbReference>
<accession>A0ABU6RCA2</accession>
<evidence type="ECO:0000256" key="4">
    <source>
        <dbReference type="ARBA" id="ARBA00022478"/>
    </source>
</evidence>
<dbReference type="PANTHER" id="PTHR15561:SF0">
    <property type="entry name" value="DNA-DIRECTED RNA POLYMERASE III SUBUNIT RPC9"/>
    <property type="match status" value="1"/>
</dbReference>
<dbReference type="InterPro" id="IPR005574">
    <property type="entry name" value="Rpb4/RPC9"/>
</dbReference>
<comment type="caution">
    <text evidence="9">The sequence shown here is derived from an EMBL/GenBank/DDBJ whole genome shotgun (WGS) entry which is preliminary data.</text>
</comment>
<dbReference type="Pfam" id="PF03874">
    <property type="entry name" value="RNA_pol_Rpb4"/>
    <property type="match status" value="1"/>
</dbReference>
<feature type="region of interest" description="Disordered" evidence="7">
    <location>
        <begin position="115"/>
        <end position="150"/>
    </location>
</feature>
<name>A0ABU6RCA2_9FABA</name>
<evidence type="ECO:0000256" key="1">
    <source>
        <dbReference type="ARBA" id="ARBA00004123"/>
    </source>
</evidence>
<comment type="subcellular location">
    <subcellularLocation>
        <location evidence="1">Nucleus</location>
    </subcellularLocation>
</comment>
<keyword evidence="6" id="KW-0539">Nucleus</keyword>
<evidence type="ECO:0000256" key="6">
    <source>
        <dbReference type="ARBA" id="ARBA00023242"/>
    </source>
</evidence>
<keyword evidence="5" id="KW-0804">Transcription</keyword>
<keyword evidence="4" id="KW-0240">DNA-directed RNA polymerase</keyword>
<dbReference type="Gene3D" id="1.20.1250.40">
    <property type="match status" value="1"/>
</dbReference>
<feature type="domain" description="RNA polymerase Rpb4/RPC9 core" evidence="8">
    <location>
        <begin position="1"/>
        <end position="121"/>
    </location>
</feature>
<dbReference type="SUPFAM" id="SSF47819">
    <property type="entry name" value="HRDC-like"/>
    <property type="match status" value="1"/>
</dbReference>
<dbReference type="InterPro" id="IPR038846">
    <property type="entry name" value="RPC9"/>
</dbReference>
<proteinExistence type="inferred from homology"/>
<reference evidence="9 10" key="1">
    <citation type="journal article" date="2023" name="Plants (Basel)">
        <title>Bridging the Gap: Combining Genomics and Transcriptomics Approaches to Understand Stylosanthes scabra, an Orphan Legume from the Brazilian Caatinga.</title>
        <authorList>
            <person name="Ferreira-Neto J.R.C."/>
            <person name="da Silva M.D."/>
            <person name="Binneck E."/>
            <person name="de Melo N.F."/>
            <person name="da Silva R.H."/>
            <person name="de Melo A.L.T.M."/>
            <person name="Pandolfi V."/>
            <person name="Bustamante F.O."/>
            <person name="Brasileiro-Vidal A.C."/>
            <person name="Benko-Iseppon A.M."/>
        </authorList>
    </citation>
    <scope>NUCLEOTIDE SEQUENCE [LARGE SCALE GENOMIC DNA]</scope>
    <source>
        <tissue evidence="9">Leaves</tissue>
    </source>
</reference>
<evidence type="ECO:0000256" key="2">
    <source>
        <dbReference type="ARBA" id="ARBA00006898"/>
    </source>
</evidence>
<dbReference type="InterPro" id="IPR038324">
    <property type="entry name" value="Rpb4/RPC9_sf"/>
</dbReference>
<evidence type="ECO:0000256" key="5">
    <source>
        <dbReference type="ARBA" id="ARBA00023163"/>
    </source>
</evidence>
<evidence type="ECO:0000313" key="10">
    <source>
        <dbReference type="Proteomes" id="UP001341840"/>
    </source>
</evidence>
<evidence type="ECO:0000313" key="9">
    <source>
        <dbReference type="EMBL" id="MED6121516.1"/>
    </source>
</evidence>
<comment type="similarity">
    <text evidence="2">Belongs to the eukaryotic RPC9 RNA polymerase subunit family.</text>
</comment>
<keyword evidence="10" id="KW-1185">Reference proteome</keyword>
<dbReference type="PANTHER" id="PTHR15561">
    <property type="entry name" value="CALCITONIN GENE-RELATED PEPTIDE-RECEPTOR COMPONENT PROTEIN"/>
    <property type="match status" value="1"/>
</dbReference>